<accession>A0A0F9W3Z6</accession>
<name>A0A0F9W3Z6_9ZZZZ</name>
<organism evidence="7">
    <name type="scientific">marine sediment metagenome</name>
    <dbReference type="NCBI Taxonomy" id="412755"/>
    <lineage>
        <taxon>unclassified sequences</taxon>
        <taxon>metagenomes</taxon>
        <taxon>ecological metagenomes</taxon>
    </lineage>
</organism>
<dbReference type="GO" id="GO:0032259">
    <property type="term" value="P:methylation"/>
    <property type="evidence" value="ECO:0007669"/>
    <property type="project" value="UniProtKB-KW"/>
</dbReference>
<reference evidence="7" key="1">
    <citation type="journal article" date="2015" name="Nature">
        <title>Complex archaea that bridge the gap between prokaryotes and eukaryotes.</title>
        <authorList>
            <person name="Spang A."/>
            <person name="Saw J.H."/>
            <person name="Jorgensen S.L."/>
            <person name="Zaremba-Niedzwiedzka K."/>
            <person name="Martijn J."/>
            <person name="Lind A.E."/>
            <person name="van Eijk R."/>
            <person name="Schleper C."/>
            <person name="Guy L."/>
            <person name="Ettema T.J."/>
        </authorList>
    </citation>
    <scope>NUCLEOTIDE SEQUENCE</scope>
</reference>
<evidence type="ECO:0000256" key="1">
    <source>
        <dbReference type="ARBA" id="ARBA00010815"/>
    </source>
</evidence>
<keyword evidence="2" id="KW-0489">Methyltransferase</keyword>
<dbReference type="InterPro" id="IPR029063">
    <property type="entry name" value="SAM-dependent_MTases_sf"/>
</dbReference>
<gene>
    <name evidence="7" type="ORF">LCGC14_0000240</name>
</gene>
<evidence type="ECO:0000256" key="2">
    <source>
        <dbReference type="ARBA" id="ARBA00022603"/>
    </source>
</evidence>
<comment type="similarity">
    <text evidence="1">Belongs to the CFA/CMAS family.</text>
</comment>
<dbReference type="GO" id="GO:0008610">
    <property type="term" value="P:lipid biosynthetic process"/>
    <property type="evidence" value="ECO:0007669"/>
    <property type="project" value="InterPro"/>
</dbReference>
<dbReference type="PIRSF" id="PIRSF003085">
    <property type="entry name" value="CMAS"/>
    <property type="match status" value="1"/>
</dbReference>
<dbReference type="EMBL" id="LAZR01000001">
    <property type="protein sequence ID" value="KKO12016.1"/>
    <property type="molecule type" value="Genomic_DNA"/>
</dbReference>
<dbReference type="GO" id="GO:0008168">
    <property type="term" value="F:methyltransferase activity"/>
    <property type="evidence" value="ECO:0007669"/>
    <property type="project" value="UniProtKB-KW"/>
</dbReference>
<evidence type="ECO:0008006" key="8">
    <source>
        <dbReference type="Google" id="ProtNLM"/>
    </source>
</evidence>
<feature type="compositionally biased region" description="Polar residues" evidence="6">
    <location>
        <begin position="8"/>
        <end position="25"/>
    </location>
</feature>
<sequence length="464" mass="52386">MRQENHSTMKSPGNRQTGSVQTGALGQNFDLGTAPDAKQKTANDVMAMAGSQQKLARGLLFRQLHKITKGRIVIDEGHEVHHFGETGEDVLTAHLSVTDPAFYQAVVFNGSIGGGESYMKEHWHTPDLLPLVRIMVLNMSVLKGLDKGKSRIARIMNALLHRRNRNSVAGSRKNISAHYDLSNDFFATFLDPSMMYSSAIFRDDTQTLHEASLNKLSHICERLQLTPDDHLLEIGTGWGSMAIHAAKHYGCRVTTTTISREQYNHARQRVIDEGLEDRVELLLNDYRDLEGQYDKLVSIEMIEAVGHEYFATYFAKCSSLLKPSGLMLIQAITISDQRYEDAKRTVDFIQRYIFPGGCLPSNSAIARHVARDTDLQIVGLEDITRDYAMTLQRWRKAFLERTRDIEAQGFATDFIRMWDYYLAYCQGGFMERVIHTAQIVMAKPDYRMAPLHARIQTPPGSAGQ</sequence>
<evidence type="ECO:0000256" key="6">
    <source>
        <dbReference type="SAM" id="MobiDB-lite"/>
    </source>
</evidence>
<keyword evidence="4" id="KW-0949">S-adenosyl-L-methionine</keyword>
<comment type="caution">
    <text evidence="7">The sequence shown here is derived from an EMBL/GenBank/DDBJ whole genome shotgun (WGS) entry which is preliminary data.</text>
</comment>
<dbReference type="CDD" id="cd02440">
    <property type="entry name" value="AdoMet_MTases"/>
    <property type="match status" value="1"/>
</dbReference>
<dbReference type="Pfam" id="PF02353">
    <property type="entry name" value="CMAS"/>
    <property type="match status" value="1"/>
</dbReference>
<keyword evidence="3" id="KW-0808">Transferase</keyword>
<proteinExistence type="inferred from homology"/>
<evidence type="ECO:0000313" key="7">
    <source>
        <dbReference type="EMBL" id="KKO12016.1"/>
    </source>
</evidence>
<dbReference type="PANTHER" id="PTHR43667">
    <property type="entry name" value="CYCLOPROPANE-FATTY-ACYL-PHOSPHOLIPID SYNTHASE"/>
    <property type="match status" value="1"/>
</dbReference>
<dbReference type="SUPFAM" id="SSF53335">
    <property type="entry name" value="S-adenosyl-L-methionine-dependent methyltransferases"/>
    <property type="match status" value="1"/>
</dbReference>
<evidence type="ECO:0000256" key="4">
    <source>
        <dbReference type="ARBA" id="ARBA00022691"/>
    </source>
</evidence>
<dbReference type="InterPro" id="IPR003333">
    <property type="entry name" value="CMAS"/>
</dbReference>
<dbReference type="InterPro" id="IPR050723">
    <property type="entry name" value="CFA/CMAS"/>
</dbReference>
<feature type="region of interest" description="Disordered" evidence="6">
    <location>
        <begin position="1"/>
        <end position="35"/>
    </location>
</feature>
<dbReference type="AlphaFoldDB" id="A0A0F9W3Z6"/>
<dbReference type="Gene3D" id="3.40.50.150">
    <property type="entry name" value="Vaccinia Virus protein VP39"/>
    <property type="match status" value="1"/>
</dbReference>
<evidence type="ECO:0000256" key="3">
    <source>
        <dbReference type="ARBA" id="ARBA00022679"/>
    </source>
</evidence>
<protein>
    <recommendedName>
        <fullName evidence="8">Cyclopropane-fatty-acyl-phospholipid synthase</fullName>
    </recommendedName>
</protein>
<dbReference type="PANTHER" id="PTHR43667:SF2">
    <property type="entry name" value="FATTY ACID C-METHYL TRANSFERASE"/>
    <property type="match status" value="1"/>
</dbReference>
<evidence type="ECO:0000256" key="5">
    <source>
        <dbReference type="ARBA" id="ARBA00023098"/>
    </source>
</evidence>
<keyword evidence="5" id="KW-0443">Lipid metabolism</keyword>